<dbReference type="PANTHER" id="PTHR43235:SF1">
    <property type="entry name" value="GLUTAMINE AMIDOTRANSFERASE PB2B2.05-RELATED"/>
    <property type="match status" value="1"/>
</dbReference>
<dbReference type="Proteomes" id="UP000051166">
    <property type="component" value="Unassembled WGS sequence"/>
</dbReference>
<accession>A0A0R1UVP9</accession>
<name>A0A0R1UVP9_9LACO</name>
<gene>
    <name evidence="1" type="ORF">FD50_GL001746</name>
</gene>
<dbReference type="PANTHER" id="PTHR43235">
    <property type="entry name" value="GLUTAMINE AMIDOTRANSFERASE PB2B2.05-RELATED"/>
    <property type="match status" value="1"/>
</dbReference>
<evidence type="ECO:0000313" key="1">
    <source>
        <dbReference type="EMBL" id="KRL97191.1"/>
    </source>
</evidence>
<dbReference type="GO" id="GO:0005829">
    <property type="term" value="C:cytosol"/>
    <property type="evidence" value="ECO:0007669"/>
    <property type="project" value="TreeGrafter"/>
</dbReference>
<sequence>MSNQVVVGIPAGVVNVKGTARYYINEADVKGIIKAGGIPVMIPSQARDFVDYYVESCDGFFFTGGPDVLPSFYGEEPHVKMGFSDIQRDRLELSLAKKALAAGKKALGICRGLQVLNVALGGTLYQDLESEYEKTTHPLIRHFQAAPTTEPTHYVQIEDKTRLHNLFGSRWLVNSHHHQAVRQVAAGLKITARAQDGVIEGLESQVNDQVLAVQWHPEIQVVTDSKMQKIFDNFVEHLRA</sequence>
<keyword evidence="2" id="KW-1185">Reference proteome</keyword>
<comment type="caution">
    <text evidence="1">The sequence shown here is derived from an EMBL/GenBank/DDBJ whole genome shotgun (WGS) entry which is preliminary data.</text>
</comment>
<dbReference type="GO" id="GO:0033969">
    <property type="term" value="F:gamma-glutamyl-gamma-aminobutyrate hydrolase activity"/>
    <property type="evidence" value="ECO:0007669"/>
    <property type="project" value="TreeGrafter"/>
</dbReference>
<dbReference type="InterPro" id="IPR029062">
    <property type="entry name" value="Class_I_gatase-like"/>
</dbReference>
<dbReference type="FunFam" id="3.40.50.880:FF:000030">
    <property type="entry name" value="Gamma-glutamyl-gamma-aminobutyrate hydrolase PuuD"/>
    <property type="match status" value="1"/>
</dbReference>
<evidence type="ECO:0000313" key="2">
    <source>
        <dbReference type="Proteomes" id="UP000051166"/>
    </source>
</evidence>
<dbReference type="GO" id="GO:0006598">
    <property type="term" value="P:polyamine catabolic process"/>
    <property type="evidence" value="ECO:0007669"/>
    <property type="project" value="TreeGrafter"/>
</dbReference>
<protein>
    <submittedName>
        <fullName evidence="1">Peptidase C26</fullName>
    </submittedName>
</protein>
<reference evidence="1 2" key="1">
    <citation type="journal article" date="2015" name="Genome Announc.">
        <title>Expanding the biotechnology potential of lactobacilli through comparative genomics of 213 strains and associated genera.</title>
        <authorList>
            <person name="Sun Z."/>
            <person name="Harris H.M."/>
            <person name="McCann A."/>
            <person name="Guo C."/>
            <person name="Argimon S."/>
            <person name="Zhang W."/>
            <person name="Yang X."/>
            <person name="Jeffery I.B."/>
            <person name="Cooney J.C."/>
            <person name="Kagawa T.F."/>
            <person name="Liu W."/>
            <person name="Song Y."/>
            <person name="Salvetti E."/>
            <person name="Wrobel A."/>
            <person name="Rasinkangas P."/>
            <person name="Parkhill J."/>
            <person name="Rea M.C."/>
            <person name="O'Sullivan O."/>
            <person name="Ritari J."/>
            <person name="Douillard F.P."/>
            <person name="Paul Ross R."/>
            <person name="Yang R."/>
            <person name="Briner A.E."/>
            <person name="Felis G.E."/>
            <person name="de Vos W.M."/>
            <person name="Barrangou R."/>
            <person name="Klaenhammer T.R."/>
            <person name="Caufield P.W."/>
            <person name="Cui Y."/>
            <person name="Zhang H."/>
            <person name="O'Toole P.W."/>
        </authorList>
    </citation>
    <scope>NUCLEOTIDE SEQUENCE [LARGE SCALE GENOMIC DNA]</scope>
    <source>
        <strain evidence="1 2">DSM 16230</strain>
    </source>
</reference>
<dbReference type="CDD" id="cd01745">
    <property type="entry name" value="GATase1_2"/>
    <property type="match status" value="1"/>
</dbReference>
<dbReference type="InterPro" id="IPR044668">
    <property type="entry name" value="PuuD-like"/>
</dbReference>
<dbReference type="PATRIC" id="fig|1423801.4.peg.1785"/>
<dbReference type="SUPFAM" id="SSF52317">
    <property type="entry name" value="Class I glutamine amidotransferase-like"/>
    <property type="match status" value="1"/>
</dbReference>
<dbReference type="PROSITE" id="PS51273">
    <property type="entry name" value="GATASE_TYPE_1"/>
    <property type="match status" value="1"/>
</dbReference>
<proteinExistence type="predicted"/>
<dbReference type="RefSeq" id="WP_054757616.1">
    <property type="nucleotide sequence ID" value="NZ_AZFQ01000053.1"/>
</dbReference>
<dbReference type="Gene3D" id="3.40.50.880">
    <property type="match status" value="1"/>
</dbReference>
<dbReference type="InterPro" id="IPR011697">
    <property type="entry name" value="Peptidase_C26"/>
</dbReference>
<dbReference type="EMBL" id="AZFQ01000053">
    <property type="protein sequence ID" value="KRL97191.1"/>
    <property type="molecule type" value="Genomic_DNA"/>
</dbReference>
<dbReference type="OrthoDB" id="9813383at2"/>
<dbReference type="STRING" id="1423801.FD50_GL001746"/>
<organism evidence="1 2">
    <name type="scientific">Liquorilactobacillus satsumensis DSM 16230 = JCM 12392</name>
    <dbReference type="NCBI Taxonomy" id="1423801"/>
    <lineage>
        <taxon>Bacteria</taxon>
        <taxon>Bacillati</taxon>
        <taxon>Bacillota</taxon>
        <taxon>Bacilli</taxon>
        <taxon>Lactobacillales</taxon>
        <taxon>Lactobacillaceae</taxon>
        <taxon>Liquorilactobacillus</taxon>
    </lineage>
</organism>
<dbReference type="AlphaFoldDB" id="A0A0R1UVP9"/>
<dbReference type="GeneID" id="98308992"/>
<dbReference type="Pfam" id="PF07722">
    <property type="entry name" value="Peptidase_C26"/>
    <property type="match status" value="1"/>
</dbReference>